<dbReference type="Gene3D" id="1.20.1250.20">
    <property type="entry name" value="MFS general substrate transporter like domains"/>
    <property type="match status" value="1"/>
</dbReference>
<dbReference type="InterPro" id="IPR011701">
    <property type="entry name" value="MFS"/>
</dbReference>
<dbReference type="GO" id="GO:0022857">
    <property type="term" value="F:transmembrane transporter activity"/>
    <property type="evidence" value="ECO:0007669"/>
    <property type="project" value="InterPro"/>
</dbReference>
<feature type="transmembrane region" description="Helical" evidence="6">
    <location>
        <begin position="516"/>
        <end position="534"/>
    </location>
</feature>
<feature type="transmembrane region" description="Helical" evidence="6">
    <location>
        <begin position="457"/>
        <end position="478"/>
    </location>
</feature>
<feature type="transmembrane region" description="Helical" evidence="6">
    <location>
        <begin position="253"/>
        <end position="274"/>
    </location>
</feature>
<dbReference type="AlphaFoldDB" id="A0AAD1U7V5"/>
<evidence type="ECO:0000256" key="5">
    <source>
        <dbReference type="SAM" id="MobiDB-lite"/>
    </source>
</evidence>
<feature type="compositionally biased region" description="Polar residues" evidence="5">
    <location>
        <begin position="1"/>
        <end position="19"/>
    </location>
</feature>
<dbReference type="GO" id="GO:0016020">
    <property type="term" value="C:membrane"/>
    <property type="evidence" value="ECO:0007669"/>
    <property type="project" value="UniProtKB-SubCell"/>
</dbReference>
<dbReference type="InterPro" id="IPR036259">
    <property type="entry name" value="MFS_trans_sf"/>
</dbReference>
<evidence type="ECO:0000259" key="7">
    <source>
        <dbReference type="PROSITE" id="PS50850"/>
    </source>
</evidence>
<comment type="caution">
    <text evidence="8">The sequence shown here is derived from an EMBL/GenBank/DDBJ whole genome shotgun (WGS) entry which is preliminary data.</text>
</comment>
<comment type="subcellular location">
    <subcellularLocation>
        <location evidence="1">Membrane</location>
        <topology evidence="1">Multi-pass membrane protein</topology>
    </subcellularLocation>
</comment>
<feature type="transmembrane region" description="Helical" evidence="6">
    <location>
        <begin position="280"/>
        <end position="300"/>
    </location>
</feature>
<dbReference type="SUPFAM" id="SSF103473">
    <property type="entry name" value="MFS general substrate transporter"/>
    <property type="match status" value="1"/>
</dbReference>
<evidence type="ECO:0000256" key="3">
    <source>
        <dbReference type="ARBA" id="ARBA00022989"/>
    </source>
</evidence>
<gene>
    <name evidence="8" type="ORF">ECRASSUSDP1_LOCUS5295</name>
</gene>
<feature type="compositionally biased region" description="Basic and acidic residues" evidence="5">
    <location>
        <begin position="21"/>
        <end position="40"/>
    </location>
</feature>
<feature type="transmembrane region" description="Helical" evidence="6">
    <location>
        <begin position="402"/>
        <end position="419"/>
    </location>
</feature>
<feature type="transmembrane region" description="Helical" evidence="6">
    <location>
        <begin position="490"/>
        <end position="510"/>
    </location>
</feature>
<dbReference type="PROSITE" id="PS50850">
    <property type="entry name" value="MFS"/>
    <property type="match status" value="1"/>
</dbReference>
<feature type="transmembrane region" description="Helical" evidence="6">
    <location>
        <begin position="223"/>
        <end position="241"/>
    </location>
</feature>
<feature type="domain" description="Major facilitator superfamily (MFS) profile" evidence="7">
    <location>
        <begin position="73"/>
        <end position="539"/>
    </location>
</feature>
<proteinExistence type="predicted"/>
<feature type="transmembrane region" description="Helical" evidence="6">
    <location>
        <begin position="63"/>
        <end position="83"/>
    </location>
</feature>
<name>A0AAD1U7V5_EUPCR</name>
<accession>A0AAD1U7V5</accession>
<feature type="transmembrane region" description="Helical" evidence="6">
    <location>
        <begin position="163"/>
        <end position="187"/>
    </location>
</feature>
<evidence type="ECO:0000256" key="4">
    <source>
        <dbReference type="ARBA" id="ARBA00023136"/>
    </source>
</evidence>
<reference evidence="8" key="1">
    <citation type="submission" date="2023-07" db="EMBL/GenBank/DDBJ databases">
        <authorList>
            <consortium name="AG Swart"/>
            <person name="Singh M."/>
            <person name="Singh A."/>
            <person name="Seah K."/>
            <person name="Emmerich C."/>
        </authorList>
    </citation>
    <scope>NUCLEOTIDE SEQUENCE</scope>
    <source>
        <strain evidence="8">DP1</strain>
    </source>
</reference>
<protein>
    <recommendedName>
        <fullName evidence="7">Major facilitator superfamily (MFS) profile domain-containing protein</fullName>
    </recommendedName>
</protein>
<dbReference type="PANTHER" id="PTHR24064">
    <property type="entry name" value="SOLUTE CARRIER FAMILY 22 MEMBER"/>
    <property type="match status" value="1"/>
</dbReference>
<feature type="region of interest" description="Disordered" evidence="5">
    <location>
        <begin position="1"/>
        <end position="46"/>
    </location>
</feature>
<dbReference type="Pfam" id="PF07690">
    <property type="entry name" value="MFS_1"/>
    <property type="match status" value="1"/>
</dbReference>
<feature type="transmembrane region" description="Helical" evidence="6">
    <location>
        <begin position="431"/>
        <end position="451"/>
    </location>
</feature>
<feature type="transmembrane region" description="Helical" evidence="6">
    <location>
        <begin position="194"/>
        <end position="217"/>
    </location>
</feature>
<keyword evidence="3 6" id="KW-1133">Transmembrane helix</keyword>
<keyword evidence="4 6" id="KW-0472">Membrane</keyword>
<feature type="transmembrane region" description="Helical" evidence="6">
    <location>
        <begin position="375"/>
        <end position="396"/>
    </location>
</feature>
<dbReference type="InterPro" id="IPR020846">
    <property type="entry name" value="MFS_dom"/>
</dbReference>
<evidence type="ECO:0000256" key="1">
    <source>
        <dbReference type="ARBA" id="ARBA00004141"/>
    </source>
</evidence>
<evidence type="ECO:0000256" key="6">
    <source>
        <dbReference type="SAM" id="Phobius"/>
    </source>
</evidence>
<evidence type="ECO:0000313" key="9">
    <source>
        <dbReference type="Proteomes" id="UP001295684"/>
    </source>
</evidence>
<evidence type="ECO:0000256" key="2">
    <source>
        <dbReference type="ARBA" id="ARBA00022692"/>
    </source>
</evidence>
<dbReference type="Proteomes" id="UP001295684">
    <property type="component" value="Unassembled WGS sequence"/>
</dbReference>
<keyword evidence="2 6" id="KW-0812">Transmembrane</keyword>
<evidence type="ECO:0000313" key="8">
    <source>
        <dbReference type="EMBL" id="CAI2363955.1"/>
    </source>
</evidence>
<organism evidence="8 9">
    <name type="scientific">Euplotes crassus</name>
    <dbReference type="NCBI Taxonomy" id="5936"/>
    <lineage>
        <taxon>Eukaryota</taxon>
        <taxon>Sar</taxon>
        <taxon>Alveolata</taxon>
        <taxon>Ciliophora</taxon>
        <taxon>Intramacronucleata</taxon>
        <taxon>Spirotrichea</taxon>
        <taxon>Hypotrichia</taxon>
        <taxon>Euplotida</taxon>
        <taxon>Euplotidae</taxon>
        <taxon>Moneuplotes</taxon>
    </lineage>
</organism>
<keyword evidence="9" id="KW-1185">Reference proteome</keyword>
<dbReference type="EMBL" id="CAMPGE010005109">
    <property type="protein sequence ID" value="CAI2363955.1"/>
    <property type="molecule type" value="Genomic_DNA"/>
</dbReference>
<sequence length="559" mass="62959">MSNKSTTTIHKNGNKNYGTLTDREENKDESSNRSDSNHDYLDEDSNPEMKIDSALNQIKTYRLFFFIGIIPMILSFAFSDLIVDSLNFLELLPMGLECQTSKLNYQGDTVWVPCSINRICNQKHGDNIIRNDKGIAISRKVQGDYYALQNWVEKMEIECKNSFQVGAIGSAAFVGMTIGSIVGAALSAKYGRKFIYIGGLILTTLSLVIVTIIPTYYTGMFALLVYGIGVFPRMTIGYVYALEVTPERATRTLGMLMFVGECTTIIFSNLYLVLGGRNALFFVWISLGFSICPLLCSVILPESPKYLHSTKDYDGAKKSLQRLAVLNNQADEDFSQINLERTVSNSEYSEEENRPLLFGFLDLWKDKTSLRNTIAMAYLWGFYTFGHHCLIFMEKYFPGDKYMNGLMIALAVTVAPLLTRVFQIYMSSKSIYVIFSCLSILFSGLHIVAFANDSIPALVMVVLVAICIDAIGFTNYYVEFEYFSPKIATLAYGICSLAGRGSAIFAPMVVEEFDDTMFIFFFMSIIALLSIGFIKKPYDGEVRFKGQDIDEKKIKEMNW</sequence>